<evidence type="ECO:0000256" key="5">
    <source>
        <dbReference type="ARBA" id="ARBA00023242"/>
    </source>
</evidence>
<dbReference type="PANTHER" id="PTHR47338:SF11">
    <property type="entry name" value="ZN(II)2CYS6 TRANSCRIPTION FACTOR (EUROFUNG)"/>
    <property type="match status" value="1"/>
</dbReference>
<comment type="subcellular location">
    <subcellularLocation>
        <location evidence="1">Nucleus</location>
    </subcellularLocation>
</comment>
<gene>
    <name evidence="8" type="ORF">B0T19DRAFT_422371</name>
</gene>
<evidence type="ECO:0000259" key="7">
    <source>
        <dbReference type="PROSITE" id="PS50048"/>
    </source>
</evidence>
<protein>
    <recommendedName>
        <fullName evidence="7">Zn(2)-C6 fungal-type domain-containing protein</fullName>
    </recommendedName>
</protein>
<feature type="compositionally biased region" description="Polar residues" evidence="6">
    <location>
        <begin position="74"/>
        <end position="87"/>
    </location>
</feature>
<dbReference type="InterPro" id="IPR050815">
    <property type="entry name" value="TF_fung"/>
</dbReference>
<dbReference type="Pfam" id="PF04082">
    <property type="entry name" value="Fungal_trans"/>
    <property type="match status" value="1"/>
</dbReference>
<evidence type="ECO:0000256" key="1">
    <source>
        <dbReference type="ARBA" id="ARBA00004123"/>
    </source>
</evidence>
<comment type="caution">
    <text evidence="8">The sequence shown here is derived from an EMBL/GenBank/DDBJ whole genome shotgun (WGS) entry which is preliminary data.</text>
</comment>
<evidence type="ECO:0000313" key="9">
    <source>
        <dbReference type="Proteomes" id="UP001286456"/>
    </source>
</evidence>
<dbReference type="GO" id="GO:0000981">
    <property type="term" value="F:DNA-binding transcription factor activity, RNA polymerase II-specific"/>
    <property type="evidence" value="ECO:0007669"/>
    <property type="project" value="InterPro"/>
</dbReference>
<dbReference type="Pfam" id="PF00172">
    <property type="entry name" value="Zn_clus"/>
    <property type="match status" value="1"/>
</dbReference>
<feature type="compositionally biased region" description="Low complexity" evidence="6">
    <location>
        <begin position="88"/>
        <end position="104"/>
    </location>
</feature>
<dbReference type="InterPro" id="IPR007219">
    <property type="entry name" value="XnlR_reg_dom"/>
</dbReference>
<evidence type="ECO:0000256" key="6">
    <source>
        <dbReference type="SAM" id="MobiDB-lite"/>
    </source>
</evidence>
<reference evidence="8" key="2">
    <citation type="submission" date="2023-06" db="EMBL/GenBank/DDBJ databases">
        <authorList>
            <consortium name="Lawrence Berkeley National Laboratory"/>
            <person name="Haridas S."/>
            <person name="Hensen N."/>
            <person name="Bonometti L."/>
            <person name="Westerberg I."/>
            <person name="Brannstrom I.O."/>
            <person name="Guillou S."/>
            <person name="Cros-Aarteil S."/>
            <person name="Calhoun S."/>
            <person name="Kuo A."/>
            <person name="Mondo S."/>
            <person name="Pangilinan J."/>
            <person name="Riley R."/>
            <person name="Labutti K."/>
            <person name="Andreopoulos B."/>
            <person name="Lipzen A."/>
            <person name="Chen C."/>
            <person name="Yanf M."/>
            <person name="Daum C."/>
            <person name="Ng V."/>
            <person name="Clum A."/>
            <person name="Steindorff A."/>
            <person name="Ohm R."/>
            <person name="Martin F."/>
            <person name="Silar P."/>
            <person name="Natvig D."/>
            <person name="Lalanne C."/>
            <person name="Gautier V."/>
            <person name="Ament-Velasquez S.L."/>
            <person name="Kruys A."/>
            <person name="Hutchinson M.I."/>
            <person name="Powell A.J."/>
            <person name="Barry K."/>
            <person name="Miller A.N."/>
            <person name="Grigoriev I.V."/>
            <person name="Debuchy R."/>
            <person name="Gladieux P."/>
            <person name="Thoren M.H."/>
            <person name="Johannesson H."/>
        </authorList>
    </citation>
    <scope>NUCLEOTIDE SEQUENCE</scope>
    <source>
        <strain evidence="8">SMH4131-1</strain>
    </source>
</reference>
<dbReference type="Gene3D" id="4.10.240.10">
    <property type="entry name" value="Zn(2)-C6 fungal-type DNA-binding domain"/>
    <property type="match status" value="1"/>
</dbReference>
<dbReference type="CDD" id="cd12148">
    <property type="entry name" value="fungal_TF_MHR"/>
    <property type="match status" value="1"/>
</dbReference>
<dbReference type="EMBL" id="JAUEPO010000003">
    <property type="protein sequence ID" value="KAK3327641.1"/>
    <property type="molecule type" value="Genomic_DNA"/>
</dbReference>
<dbReference type="GO" id="GO:0006351">
    <property type="term" value="P:DNA-templated transcription"/>
    <property type="evidence" value="ECO:0007669"/>
    <property type="project" value="InterPro"/>
</dbReference>
<feature type="compositionally biased region" description="Polar residues" evidence="6">
    <location>
        <begin position="188"/>
        <end position="203"/>
    </location>
</feature>
<proteinExistence type="predicted"/>
<dbReference type="Proteomes" id="UP001286456">
    <property type="component" value="Unassembled WGS sequence"/>
</dbReference>
<feature type="region of interest" description="Disordered" evidence="6">
    <location>
        <begin position="370"/>
        <end position="429"/>
    </location>
</feature>
<reference evidence="8" key="1">
    <citation type="journal article" date="2023" name="Mol. Phylogenet. Evol.">
        <title>Genome-scale phylogeny and comparative genomics of the fungal order Sordariales.</title>
        <authorList>
            <person name="Hensen N."/>
            <person name="Bonometti L."/>
            <person name="Westerberg I."/>
            <person name="Brannstrom I.O."/>
            <person name="Guillou S."/>
            <person name="Cros-Aarteil S."/>
            <person name="Calhoun S."/>
            <person name="Haridas S."/>
            <person name="Kuo A."/>
            <person name="Mondo S."/>
            <person name="Pangilinan J."/>
            <person name="Riley R."/>
            <person name="LaButti K."/>
            <person name="Andreopoulos B."/>
            <person name="Lipzen A."/>
            <person name="Chen C."/>
            <person name="Yan M."/>
            <person name="Daum C."/>
            <person name="Ng V."/>
            <person name="Clum A."/>
            <person name="Steindorff A."/>
            <person name="Ohm R.A."/>
            <person name="Martin F."/>
            <person name="Silar P."/>
            <person name="Natvig D.O."/>
            <person name="Lalanne C."/>
            <person name="Gautier V."/>
            <person name="Ament-Velasquez S.L."/>
            <person name="Kruys A."/>
            <person name="Hutchinson M.I."/>
            <person name="Powell A.J."/>
            <person name="Barry K."/>
            <person name="Miller A.N."/>
            <person name="Grigoriev I.V."/>
            <person name="Debuchy R."/>
            <person name="Gladieux P."/>
            <person name="Hiltunen Thoren M."/>
            <person name="Johannesson H."/>
        </authorList>
    </citation>
    <scope>NUCLEOTIDE SEQUENCE</scope>
    <source>
        <strain evidence="8">SMH4131-1</strain>
    </source>
</reference>
<keyword evidence="4" id="KW-0804">Transcription</keyword>
<dbReference type="GO" id="GO:0008270">
    <property type="term" value="F:zinc ion binding"/>
    <property type="evidence" value="ECO:0007669"/>
    <property type="project" value="InterPro"/>
</dbReference>
<keyword evidence="9" id="KW-1185">Reference proteome</keyword>
<dbReference type="InterPro" id="IPR036864">
    <property type="entry name" value="Zn2-C6_fun-type_DNA-bd_sf"/>
</dbReference>
<keyword evidence="2" id="KW-0479">Metal-binding</keyword>
<dbReference type="InterPro" id="IPR001138">
    <property type="entry name" value="Zn2Cys6_DnaBD"/>
</dbReference>
<dbReference type="PROSITE" id="PS50048">
    <property type="entry name" value="ZN2_CY6_FUNGAL_2"/>
    <property type="match status" value="1"/>
</dbReference>
<dbReference type="AlphaFoldDB" id="A0AAE0IM18"/>
<keyword evidence="3" id="KW-0805">Transcription regulation</keyword>
<name>A0AAE0IM18_9PEZI</name>
<dbReference type="GO" id="GO:0005634">
    <property type="term" value="C:nucleus"/>
    <property type="evidence" value="ECO:0007669"/>
    <property type="project" value="UniProtKB-SubCell"/>
</dbReference>
<evidence type="ECO:0000256" key="3">
    <source>
        <dbReference type="ARBA" id="ARBA00023015"/>
    </source>
</evidence>
<feature type="compositionally biased region" description="Polar residues" evidence="6">
    <location>
        <begin position="106"/>
        <end position="121"/>
    </location>
</feature>
<evidence type="ECO:0000256" key="2">
    <source>
        <dbReference type="ARBA" id="ARBA00022723"/>
    </source>
</evidence>
<dbReference type="CDD" id="cd00067">
    <property type="entry name" value="GAL4"/>
    <property type="match status" value="1"/>
</dbReference>
<feature type="region of interest" description="Disordered" evidence="6">
    <location>
        <begin position="1"/>
        <end position="240"/>
    </location>
</feature>
<sequence>MGIASCLDHRYRLPVPDNSPELVTPDYIPYSPRRFEERSWNPPAPISPPMSNYDPTAKTSDMASGKGPDEAQTRSDAGASQSAPRQQLPSLSSLFGPSSLGRPLHSPSSDRPGSYTSTSPLDHQHGSAAGPERPYSSLSYFPPSMAAASGSQPRSTPDPRFDERPQFPSLYRAFSGAQSPRPRETDQQRPQSRSDFNTGSKWSIHQEANREYSLGSRDSHSYRSPTERPQAQLSGPSRDEDLVREQLTPQVSTYNLPSTPASTVTSEGIPVKDGLGPKIWTGTHFLPRFVRATEVPGEGMCYFYDDGSHCRTVIDGEAVNAHWGVTKAGKPRKRLAIACVTCREKKIKCDPDYPRCVQCEKFGRVCKFKNAPRGGHNTSPSTPPAELDDSRRLGGIVRPPPDYIRPSNRSSESVSPRATVRPASPDLSSAVPLKRARTGYEHYAPIVGPASPAAPAPDTARPVLPSWHQPELPRIHEDVLCRAWQTDPYVSDPQSVISTISSFFVHTDATALRFLPERAFKAWVQSSAHRKSPDDLMVVYSVLAVGVALSGDTRNVAHEYAQVARYASEHTALSLQLVQTRILLSLYYLATSRSSDGNDMSSGAISAATFMQHNLELERTQEGALSTFPYDMTRAGYAECRRRTFWSCFILERLNGLFPRRVGIISTEDIFIRLPAEVRSFEEQVDVATPGFEPNFSAALQHQRAGVGIMAYLVQIVAVWGDVMTSIYRLSHRGSPQHFDFGKFHRGVLSRLEDWVSTLPLRFGFSPANVDMIPKEDQGTLILMHLLYHLTVVKLHRHVHPQFLTTAQRFRYARVSREHAGKLLEVACTVAKESDMGRSSKPPPFAGFAILEAIDVLSAEGPVRDLPSLIDGLAMARSLLEILGTVWEDANVQKMAMDHRLDRLVDLRDRAPAYESISIPGIRVFTNRYGDNEKGLLAGWCWQMADALESRFPKEMDCVYTTLTAVPIYG</sequence>
<dbReference type="SUPFAM" id="SSF57701">
    <property type="entry name" value="Zn2/Cys6 DNA-binding domain"/>
    <property type="match status" value="1"/>
</dbReference>
<evidence type="ECO:0000313" key="8">
    <source>
        <dbReference type="EMBL" id="KAK3327641.1"/>
    </source>
</evidence>
<evidence type="ECO:0000256" key="4">
    <source>
        <dbReference type="ARBA" id="ARBA00023163"/>
    </source>
</evidence>
<organism evidence="8 9">
    <name type="scientific">Cercophora scortea</name>
    <dbReference type="NCBI Taxonomy" id="314031"/>
    <lineage>
        <taxon>Eukaryota</taxon>
        <taxon>Fungi</taxon>
        <taxon>Dikarya</taxon>
        <taxon>Ascomycota</taxon>
        <taxon>Pezizomycotina</taxon>
        <taxon>Sordariomycetes</taxon>
        <taxon>Sordariomycetidae</taxon>
        <taxon>Sordariales</taxon>
        <taxon>Lasiosphaeriaceae</taxon>
        <taxon>Cercophora</taxon>
    </lineage>
</organism>
<feature type="compositionally biased region" description="Polar residues" evidence="6">
    <location>
        <begin position="407"/>
        <end position="416"/>
    </location>
</feature>
<feature type="compositionally biased region" description="Polar residues" evidence="6">
    <location>
        <begin position="222"/>
        <end position="235"/>
    </location>
</feature>
<dbReference type="SMART" id="SM00066">
    <property type="entry name" value="GAL4"/>
    <property type="match status" value="1"/>
</dbReference>
<feature type="domain" description="Zn(2)-C6 fungal-type" evidence="7">
    <location>
        <begin position="338"/>
        <end position="368"/>
    </location>
</feature>
<dbReference type="GO" id="GO:0003677">
    <property type="term" value="F:DNA binding"/>
    <property type="evidence" value="ECO:0007669"/>
    <property type="project" value="InterPro"/>
</dbReference>
<feature type="compositionally biased region" description="Polar residues" evidence="6">
    <location>
        <begin position="49"/>
        <end position="62"/>
    </location>
</feature>
<keyword evidence="5" id="KW-0539">Nucleus</keyword>
<dbReference type="PROSITE" id="PS00463">
    <property type="entry name" value="ZN2_CY6_FUNGAL_1"/>
    <property type="match status" value="1"/>
</dbReference>
<dbReference type="PANTHER" id="PTHR47338">
    <property type="entry name" value="ZN(II)2CYS6 TRANSCRIPTION FACTOR (EUROFUNG)-RELATED"/>
    <property type="match status" value="1"/>
</dbReference>
<accession>A0AAE0IM18</accession>